<dbReference type="EMBL" id="KN838701">
    <property type="protein sequence ID" value="KIJ97107.1"/>
    <property type="molecule type" value="Genomic_DNA"/>
</dbReference>
<proteinExistence type="predicted"/>
<dbReference type="AlphaFoldDB" id="A0A0C9XLT8"/>
<protein>
    <submittedName>
        <fullName evidence="2">Unplaced genomic scaffold K443scaffold_166, whole genome shotgun sequence</fullName>
    </submittedName>
</protein>
<evidence type="ECO:0000313" key="3">
    <source>
        <dbReference type="Proteomes" id="UP000054477"/>
    </source>
</evidence>
<reference evidence="2 3" key="1">
    <citation type="submission" date="2014-04" db="EMBL/GenBank/DDBJ databases">
        <authorList>
            <consortium name="DOE Joint Genome Institute"/>
            <person name="Kuo A."/>
            <person name="Kohler A."/>
            <person name="Nagy L.G."/>
            <person name="Floudas D."/>
            <person name="Copeland A."/>
            <person name="Barry K.W."/>
            <person name="Cichocki N."/>
            <person name="Veneault-Fourrey C."/>
            <person name="LaButti K."/>
            <person name="Lindquist E.A."/>
            <person name="Lipzen A."/>
            <person name="Lundell T."/>
            <person name="Morin E."/>
            <person name="Murat C."/>
            <person name="Sun H."/>
            <person name="Tunlid A."/>
            <person name="Henrissat B."/>
            <person name="Grigoriev I.V."/>
            <person name="Hibbett D.S."/>
            <person name="Martin F."/>
            <person name="Nordberg H.P."/>
            <person name="Cantor M.N."/>
            <person name="Hua S.X."/>
        </authorList>
    </citation>
    <scope>NUCLEOTIDE SEQUENCE [LARGE SCALE GENOMIC DNA]</scope>
    <source>
        <strain evidence="2 3">LaAM-08-1</strain>
    </source>
</reference>
<sequence>MLSHRPPADERHSLFPGRPRKDKRITTTHIRASDFLSICMVVMKGVETSVLLTSCLRVLVSVSGFGDMTVLDNLEPPHYQR</sequence>
<reference evidence="3" key="2">
    <citation type="submission" date="2015-01" db="EMBL/GenBank/DDBJ databases">
        <title>Evolutionary Origins and Diversification of the Mycorrhizal Mutualists.</title>
        <authorList>
            <consortium name="DOE Joint Genome Institute"/>
            <consortium name="Mycorrhizal Genomics Consortium"/>
            <person name="Kohler A."/>
            <person name="Kuo A."/>
            <person name="Nagy L.G."/>
            <person name="Floudas D."/>
            <person name="Copeland A."/>
            <person name="Barry K.W."/>
            <person name="Cichocki N."/>
            <person name="Veneault-Fourrey C."/>
            <person name="LaButti K."/>
            <person name="Lindquist E.A."/>
            <person name="Lipzen A."/>
            <person name="Lundell T."/>
            <person name="Morin E."/>
            <person name="Murat C."/>
            <person name="Riley R."/>
            <person name="Ohm R."/>
            <person name="Sun H."/>
            <person name="Tunlid A."/>
            <person name="Henrissat B."/>
            <person name="Grigoriev I.V."/>
            <person name="Hibbett D.S."/>
            <person name="Martin F."/>
        </authorList>
    </citation>
    <scope>NUCLEOTIDE SEQUENCE [LARGE SCALE GENOMIC DNA]</scope>
    <source>
        <strain evidence="3">LaAM-08-1</strain>
    </source>
</reference>
<keyword evidence="3" id="KW-1185">Reference proteome</keyword>
<accession>A0A0C9XLT8</accession>
<organism evidence="2 3">
    <name type="scientific">Laccaria amethystina LaAM-08-1</name>
    <dbReference type="NCBI Taxonomy" id="1095629"/>
    <lineage>
        <taxon>Eukaryota</taxon>
        <taxon>Fungi</taxon>
        <taxon>Dikarya</taxon>
        <taxon>Basidiomycota</taxon>
        <taxon>Agaricomycotina</taxon>
        <taxon>Agaricomycetes</taxon>
        <taxon>Agaricomycetidae</taxon>
        <taxon>Agaricales</taxon>
        <taxon>Agaricineae</taxon>
        <taxon>Hydnangiaceae</taxon>
        <taxon>Laccaria</taxon>
    </lineage>
</organism>
<evidence type="ECO:0000313" key="2">
    <source>
        <dbReference type="EMBL" id="KIJ97107.1"/>
    </source>
</evidence>
<name>A0A0C9XLT8_9AGAR</name>
<dbReference type="OrthoDB" id="10510653at2759"/>
<gene>
    <name evidence="2" type="ORF">K443DRAFT_632564</name>
</gene>
<dbReference type="HOGENOM" id="CLU_2574215_0_0_1"/>
<feature type="region of interest" description="Disordered" evidence="1">
    <location>
        <begin position="1"/>
        <end position="23"/>
    </location>
</feature>
<dbReference type="Proteomes" id="UP000054477">
    <property type="component" value="Unassembled WGS sequence"/>
</dbReference>
<feature type="compositionally biased region" description="Basic and acidic residues" evidence="1">
    <location>
        <begin position="1"/>
        <end position="13"/>
    </location>
</feature>
<evidence type="ECO:0000256" key="1">
    <source>
        <dbReference type="SAM" id="MobiDB-lite"/>
    </source>
</evidence>